<protein>
    <submittedName>
        <fullName evidence="1">Uncharacterized protein</fullName>
    </submittedName>
</protein>
<organism evidence="1 2">
    <name type="scientific">Rhamnusium bicolor</name>
    <dbReference type="NCBI Taxonomy" id="1586634"/>
    <lineage>
        <taxon>Eukaryota</taxon>
        <taxon>Metazoa</taxon>
        <taxon>Ecdysozoa</taxon>
        <taxon>Arthropoda</taxon>
        <taxon>Hexapoda</taxon>
        <taxon>Insecta</taxon>
        <taxon>Pterygota</taxon>
        <taxon>Neoptera</taxon>
        <taxon>Endopterygota</taxon>
        <taxon>Coleoptera</taxon>
        <taxon>Polyphaga</taxon>
        <taxon>Cucujiformia</taxon>
        <taxon>Chrysomeloidea</taxon>
        <taxon>Cerambycidae</taxon>
        <taxon>Lepturinae</taxon>
        <taxon>Rhagiini</taxon>
        <taxon>Rhamnusium</taxon>
    </lineage>
</organism>
<proteinExistence type="predicted"/>
<name>A0AAV8XSF4_9CUCU</name>
<keyword evidence="2" id="KW-1185">Reference proteome</keyword>
<sequence>MECIICKKTVSSDDKSVVQRPKKQGLLSLISSAEKRQDDCGKQILLQRDGILSGKIKVKYHVDCRQNYTSQQNISSSQSIGGQTSQSVKPISITRHSNSHYNIRTMCLIYNKSGTKNKRQLVSVQTGYGKSTYLKIMDAANQRDDIDMIAKLTGYEDLFAYDAKYHKLCYNHYISQRHIKSHIRAKNNPEATHLPDNFDKFNSSSIDFFFCSADIREAVIPCNVIMGLFDKSFKKNSFHVGLGLHIYHLIPSKHILDILSQLGLTCSYNDIRQLSTALAKGDIDDKKHCN</sequence>
<dbReference type="EMBL" id="JANEYF010002849">
    <property type="protein sequence ID" value="KAJ8941575.1"/>
    <property type="molecule type" value="Genomic_DNA"/>
</dbReference>
<accession>A0AAV8XSF4</accession>
<gene>
    <name evidence="1" type="ORF">NQ314_010349</name>
</gene>
<reference evidence="1" key="1">
    <citation type="journal article" date="2023" name="Insect Mol. Biol.">
        <title>Genome sequencing provides insights into the evolution of gene families encoding plant cell wall-degrading enzymes in longhorned beetles.</title>
        <authorList>
            <person name="Shin N.R."/>
            <person name="Okamura Y."/>
            <person name="Kirsch R."/>
            <person name="Pauchet Y."/>
        </authorList>
    </citation>
    <scope>NUCLEOTIDE SEQUENCE</scope>
    <source>
        <strain evidence="1">RBIC_L_NR</strain>
    </source>
</reference>
<evidence type="ECO:0000313" key="1">
    <source>
        <dbReference type="EMBL" id="KAJ8941575.1"/>
    </source>
</evidence>
<dbReference type="Proteomes" id="UP001162156">
    <property type="component" value="Unassembled WGS sequence"/>
</dbReference>
<evidence type="ECO:0000313" key="2">
    <source>
        <dbReference type="Proteomes" id="UP001162156"/>
    </source>
</evidence>
<dbReference type="AlphaFoldDB" id="A0AAV8XSF4"/>
<comment type="caution">
    <text evidence="1">The sequence shown here is derived from an EMBL/GenBank/DDBJ whole genome shotgun (WGS) entry which is preliminary data.</text>
</comment>